<dbReference type="PROSITE" id="PS51078">
    <property type="entry name" value="ICLR_ED"/>
    <property type="match status" value="1"/>
</dbReference>
<dbReference type="EMBL" id="FTMN01000004">
    <property type="protein sequence ID" value="SIQ36188.1"/>
    <property type="molecule type" value="Genomic_DNA"/>
</dbReference>
<dbReference type="SUPFAM" id="SSF46785">
    <property type="entry name" value="Winged helix' DNA-binding domain"/>
    <property type="match status" value="1"/>
</dbReference>
<dbReference type="AlphaFoldDB" id="A0A1N6S4Y9"/>
<evidence type="ECO:0000256" key="2">
    <source>
        <dbReference type="ARBA" id="ARBA00023125"/>
    </source>
</evidence>
<dbReference type="Gene3D" id="3.30.450.40">
    <property type="match status" value="2"/>
</dbReference>
<evidence type="ECO:0000259" key="7">
    <source>
        <dbReference type="PROSITE" id="PS51078"/>
    </source>
</evidence>
<dbReference type="Gene3D" id="1.10.10.10">
    <property type="entry name" value="Winged helix-like DNA-binding domain superfamily/Winged helix DNA-binding domain"/>
    <property type="match status" value="1"/>
</dbReference>
<evidence type="ECO:0000313" key="8">
    <source>
        <dbReference type="EMBL" id="SIQ36188.1"/>
    </source>
</evidence>
<feature type="domain" description="HTH iclR-type" evidence="6">
    <location>
        <begin position="5"/>
        <end position="66"/>
    </location>
</feature>
<dbReference type="STRING" id="49186.SAMN05421647_10430"/>
<dbReference type="InterPro" id="IPR005471">
    <property type="entry name" value="Tscrpt_reg_IclR_N"/>
</dbReference>
<dbReference type="RefSeq" id="WP_076462674.1">
    <property type="nucleotide sequence ID" value="NZ_FTMN01000004.1"/>
</dbReference>
<keyword evidence="3" id="KW-0804">Transcription</keyword>
<dbReference type="Proteomes" id="UP000186895">
    <property type="component" value="Unassembled WGS sequence"/>
</dbReference>
<evidence type="ECO:0000256" key="4">
    <source>
        <dbReference type="ARBA" id="ARBA00040379"/>
    </source>
</evidence>
<gene>
    <name evidence="8" type="ORF">SAMN05421647_10430</name>
</gene>
<keyword evidence="1" id="KW-0805">Transcription regulation</keyword>
<dbReference type="InterPro" id="IPR029016">
    <property type="entry name" value="GAF-like_dom_sf"/>
</dbReference>
<dbReference type="PANTHER" id="PTHR30136:SF24">
    <property type="entry name" value="HTH-TYPE TRANSCRIPTIONAL REPRESSOR ALLR"/>
    <property type="match status" value="1"/>
</dbReference>
<evidence type="ECO:0000259" key="6">
    <source>
        <dbReference type="PROSITE" id="PS51077"/>
    </source>
</evidence>
<dbReference type="SUPFAM" id="SSF55781">
    <property type="entry name" value="GAF domain-like"/>
    <property type="match status" value="1"/>
</dbReference>
<dbReference type="InterPro" id="IPR014757">
    <property type="entry name" value="Tscrpt_reg_IclR_C"/>
</dbReference>
<proteinExistence type="predicted"/>
<keyword evidence="2 8" id="KW-0238">DNA-binding</keyword>
<dbReference type="PANTHER" id="PTHR30136">
    <property type="entry name" value="HELIX-TURN-HELIX TRANSCRIPTIONAL REGULATOR, ICLR FAMILY"/>
    <property type="match status" value="1"/>
</dbReference>
<dbReference type="InterPro" id="IPR036390">
    <property type="entry name" value="WH_DNA-bd_sf"/>
</dbReference>
<evidence type="ECO:0000256" key="3">
    <source>
        <dbReference type="ARBA" id="ARBA00023163"/>
    </source>
</evidence>
<dbReference type="eggNOG" id="COG1414">
    <property type="taxonomic scope" value="Bacteria"/>
</dbReference>
<evidence type="ECO:0000313" key="9">
    <source>
        <dbReference type="Proteomes" id="UP000186895"/>
    </source>
</evidence>
<protein>
    <recommendedName>
        <fullName evidence="4">HTH-type transcriptional repressor AllR</fullName>
    </recommendedName>
    <alternativeName>
        <fullName evidence="5">Negative regulator of allantoin and glyoxylate utilization operons</fullName>
    </alternativeName>
</protein>
<dbReference type="InterPro" id="IPR036388">
    <property type="entry name" value="WH-like_DNA-bd_sf"/>
</dbReference>
<organism evidence="8 9">
    <name type="scientific">Marinobacterium stanieri</name>
    <dbReference type="NCBI Taxonomy" id="49186"/>
    <lineage>
        <taxon>Bacteria</taxon>
        <taxon>Pseudomonadati</taxon>
        <taxon>Pseudomonadota</taxon>
        <taxon>Gammaproteobacteria</taxon>
        <taxon>Oceanospirillales</taxon>
        <taxon>Oceanospirillaceae</taxon>
        <taxon>Marinobacterium</taxon>
    </lineage>
</organism>
<dbReference type="SMART" id="SM00346">
    <property type="entry name" value="HTH_ICLR"/>
    <property type="match status" value="1"/>
</dbReference>
<dbReference type="PROSITE" id="PS51077">
    <property type="entry name" value="HTH_ICLR"/>
    <property type="match status" value="1"/>
</dbReference>
<keyword evidence="9" id="KW-1185">Reference proteome</keyword>
<dbReference type="InterPro" id="IPR050707">
    <property type="entry name" value="HTH_MetabolicPath_Reg"/>
</dbReference>
<name>A0A1N6S4Y9_9GAMM</name>
<reference evidence="8 9" key="1">
    <citation type="submission" date="2017-01" db="EMBL/GenBank/DDBJ databases">
        <authorList>
            <person name="Mah S.A."/>
            <person name="Swanson W.J."/>
            <person name="Moy G.W."/>
            <person name="Vacquier V.D."/>
        </authorList>
    </citation>
    <scope>NUCLEOTIDE SEQUENCE [LARGE SCALE GENOMIC DNA]</scope>
    <source>
        <strain evidence="8 9">DSM 7027</strain>
    </source>
</reference>
<evidence type="ECO:0000256" key="5">
    <source>
        <dbReference type="ARBA" id="ARBA00042627"/>
    </source>
</evidence>
<accession>A0A1N6S4Y9</accession>
<dbReference type="GO" id="GO:0045892">
    <property type="term" value="P:negative regulation of DNA-templated transcription"/>
    <property type="evidence" value="ECO:0007669"/>
    <property type="project" value="TreeGrafter"/>
</dbReference>
<evidence type="ECO:0000256" key="1">
    <source>
        <dbReference type="ARBA" id="ARBA00023015"/>
    </source>
</evidence>
<sequence length="225" mass="24025">MKNTLQTLDRGINALELISKAEHGITVAKLAEELEINRAIAYRIIATLEDHGLVVRSESGQIHLGAAALMYSHRFLPQLRSRAQPLLEVLARKAGATAFVCVAQGNKGCVIMVEESDAGILRVGYRVGSQHPLSQGAAGIAILSSREPSADEPEMVTQARKDGYSLTRGHLQAGAVGVASPIKTRNSESLLECSIGVVAMDNLDTKNAIEAVQHTARQLAEQLGI</sequence>
<dbReference type="GO" id="GO:0003700">
    <property type="term" value="F:DNA-binding transcription factor activity"/>
    <property type="evidence" value="ECO:0007669"/>
    <property type="project" value="TreeGrafter"/>
</dbReference>
<dbReference type="GO" id="GO:0003677">
    <property type="term" value="F:DNA binding"/>
    <property type="evidence" value="ECO:0007669"/>
    <property type="project" value="UniProtKB-KW"/>
</dbReference>
<dbReference type="Pfam" id="PF09339">
    <property type="entry name" value="HTH_IclR"/>
    <property type="match status" value="1"/>
</dbReference>
<feature type="domain" description="IclR-ED" evidence="7">
    <location>
        <begin position="60"/>
        <end position="225"/>
    </location>
</feature>